<dbReference type="Pfam" id="PF02001">
    <property type="entry name" value="DUF134"/>
    <property type="match status" value="1"/>
</dbReference>
<reference evidence="2" key="1">
    <citation type="journal article" date="2014" name="Front. Microbiol.">
        <title>High frequency of phylogenetically diverse reductive dehalogenase-homologous genes in deep subseafloor sedimentary metagenomes.</title>
        <authorList>
            <person name="Kawai M."/>
            <person name="Futagami T."/>
            <person name="Toyoda A."/>
            <person name="Takaki Y."/>
            <person name="Nishi S."/>
            <person name="Hori S."/>
            <person name="Arai W."/>
            <person name="Tsubouchi T."/>
            <person name="Morono Y."/>
            <person name="Uchiyama I."/>
            <person name="Ito T."/>
            <person name="Fujiyama A."/>
            <person name="Inagaki F."/>
            <person name="Takami H."/>
        </authorList>
    </citation>
    <scope>NUCLEOTIDE SEQUENCE</scope>
    <source>
        <strain evidence="2">Expedition CK06-06</strain>
    </source>
</reference>
<dbReference type="InterPro" id="IPR002852">
    <property type="entry name" value="UPF0251"/>
</dbReference>
<dbReference type="HAMAP" id="MF_00674">
    <property type="entry name" value="UPF0251"/>
    <property type="match status" value="1"/>
</dbReference>
<dbReference type="EMBL" id="BARW01011685">
    <property type="protein sequence ID" value="GAI75459.1"/>
    <property type="molecule type" value="Genomic_DNA"/>
</dbReference>
<accession>X1T647</accession>
<protein>
    <submittedName>
        <fullName evidence="2">Uncharacterized protein</fullName>
    </submittedName>
</protein>
<comment type="caution">
    <text evidence="2">The sequence shown here is derived from an EMBL/GenBank/DDBJ whole genome shotgun (WGS) entry which is preliminary data.</text>
</comment>
<comment type="similarity">
    <text evidence="1">Belongs to the UPF0251 family.</text>
</comment>
<dbReference type="PANTHER" id="PTHR37478">
    <property type="match status" value="1"/>
</dbReference>
<dbReference type="PANTHER" id="PTHR37478:SF2">
    <property type="entry name" value="UPF0251 PROTEIN TK0562"/>
    <property type="match status" value="1"/>
</dbReference>
<gene>
    <name evidence="2" type="ORF">S12H4_22415</name>
</gene>
<name>X1T647_9ZZZZ</name>
<evidence type="ECO:0000256" key="1">
    <source>
        <dbReference type="ARBA" id="ARBA00009350"/>
    </source>
</evidence>
<proteinExistence type="inferred from homology"/>
<organism evidence="2">
    <name type="scientific">marine sediment metagenome</name>
    <dbReference type="NCBI Taxonomy" id="412755"/>
    <lineage>
        <taxon>unclassified sequences</taxon>
        <taxon>metagenomes</taxon>
        <taxon>ecological metagenomes</taxon>
    </lineage>
</organism>
<dbReference type="AlphaFoldDB" id="X1T647"/>
<evidence type="ECO:0000313" key="2">
    <source>
        <dbReference type="EMBL" id="GAI75459.1"/>
    </source>
</evidence>
<sequence length="93" mass="10730">MPRPKIRRCLRHKQNVRYFKPQGIPLRILEEVVLELDELEALKLHDIDGLEQVDAAKKMGISQSTFARTLDKVYKKLADGIINGKAIKIEDYV</sequence>